<gene>
    <name evidence="1" type="ORF">GPUH_LOCUS16222</name>
</gene>
<evidence type="ECO:0000313" key="2">
    <source>
        <dbReference type="Proteomes" id="UP000271098"/>
    </source>
</evidence>
<accession>A0A3P7MUB4</accession>
<keyword evidence="2" id="KW-1185">Reference proteome</keyword>
<protein>
    <submittedName>
        <fullName evidence="1">Uncharacterized protein</fullName>
    </submittedName>
</protein>
<dbReference type="AlphaFoldDB" id="A0A3P7MUB4"/>
<sequence length="124" mass="14337">MTLRAQSYHSIALHLRILYACIRWADMRRDPEEVICCTLFVLSVAYKLQFVVLGGCDLVLRKKKPVKGRSLNGTARMDKVKTFEKWIDGTELKLWEIAEYWKSLENRTKRGSATPFVLKGFVAI</sequence>
<dbReference type="EMBL" id="UYRT01083456">
    <property type="protein sequence ID" value="VDN27473.1"/>
    <property type="molecule type" value="Genomic_DNA"/>
</dbReference>
<name>A0A3P7MUB4_9BILA</name>
<proteinExistence type="predicted"/>
<evidence type="ECO:0000313" key="1">
    <source>
        <dbReference type="EMBL" id="VDN27473.1"/>
    </source>
</evidence>
<organism evidence="1 2">
    <name type="scientific">Gongylonema pulchrum</name>
    <dbReference type="NCBI Taxonomy" id="637853"/>
    <lineage>
        <taxon>Eukaryota</taxon>
        <taxon>Metazoa</taxon>
        <taxon>Ecdysozoa</taxon>
        <taxon>Nematoda</taxon>
        <taxon>Chromadorea</taxon>
        <taxon>Rhabditida</taxon>
        <taxon>Spirurina</taxon>
        <taxon>Spiruromorpha</taxon>
        <taxon>Spiruroidea</taxon>
        <taxon>Gongylonematidae</taxon>
        <taxon>Gongylonema</taxon>
    </lineage>
</organism>
<dbReference type="OrthoDB" id="784962at2759"/>
<dbReference type="Proteomes" id="UP000271098">
    <property type="component" value="Unassembled WGS sequence"/>
</dbReference>
<reference evidence="1 2" key="1">
    <citation type="submission" date="2018-11" db="EMBL/GenBank/DDBJ databases">
        <authorList>
            <consortium name="Pathogen Informatics"/>
        </authorList>
    </citation>
    <scope>NUCLEOTIDE SEQUENCE [LARGE SCALE GENOMIC DNA]</scope>
</reference>